<sequence>MTLVPEIDKKQTRKNARSVLNQYRKWQRIAGRPSVDIKSPIITSMPKSDSINNRVEDALIERVSAEAERDAIVSALASLSVINRQILYYSFCDAEKRSVCWIGMALNYSDKNIEKMKAIALIEFAEAYKKGNLLAEK</sequence>
<reference evidence="1 2" key="1">
    <citation type="submission" date="2020-12" db="EMBL/GenBank/DDBJ databases">
        <title>Vagococcus allomyrinae sp. nov. and Enterococcus lavae sp. nov., isolated from the larvae of Allomyrina dichotoma.</title>
        <authorList>
            <person name="Lee S.D."/>
        </authorList>
    </citation>
    <scope>NUCLEOTIDE SEQUENCE [LARGE SCALE GENOMIC DNA]</scope>
    <source>
        <strain evidence="1 2">BWM-S5</strain>
    </source>
</reference>
<dbReference type="RefSeq" id="WP_209556056.1">
    <property type="nucleotide sequence ID" value="NZ_JAEDXU010000001.1"/>
</dbReference>
<dbReference type="EMBL" id="JAEDXU010000001">
    <property type="protein sequence ID" value="MBP1045284.1"/>
    <property type="molecule type" value="Genomic_DNA"/>
</dbReference>
<evidence type="ECO:0000313" key="2">
    <source>
        <dbReference type="Proteomes" id="UP000673375"/>
    </source>
</evidence>
<dbReference type="NCBIfam" id="TIGR01637">
    <property type="entry name" value="phage_arpU"/>
    <property type="match status" value="1"/>
</dbReference>
<evidence type="ECO:0000313" key="1">
    <source>
        <dbReference type="EMBL" id="MBP1045284.1"/>
    </source>
</evidence>
<dbReference type="Proteomes" id="UP000673375">
    <property type="component" value="Unassembled WGS sequence"/>
</dbReference>
<gene>
    <name evidence="1" type="ORF">I6N96_03270</name>
</gene>
<protein>
    <submittedName>
        <fullName evidence="1">Autolysin</fullName>
    </submittedName>
</protein>
<keyword evidence="2" id="KW-1185">Reference proteome</keyword>
<name>A0ABS4CF68_9ENTE</name>
<proteinExistence type="predicted"/>
<accession>A0ABS4CF68</accession>
<comment type="caution">
    <text evidence="1">The sequence shown here is derived from an EMBL/GenBank/DDBJ whole genome shotgun (WGS) entry which is preliminary data.</text>
</comment>
<organism evidence="1 2">
    <name type="scientific">Enterococcus larvae</name>
    <dbReference type="NCBI Taxonomy" id="2794352"/>
    <lineage>
        <taxon>Bacteria</taxon>
        <taxon>Bacillati</taxon>
        <taxon>Bacillota</taxon>
        <taxon>Bacilli</taxon>
        <taxon>Lactobacillales</taxon>
        <taxon>Enterococcaceae</taxon>
        <taxon>Enterococcus</taxon>
    </lineage>
</organism>
<dbReference type="InterPro" id="IPR006524">
    <property type="entry name" value="ArpU-like"/>
</dbReference>